<dbReference type="GO" id="GO:0003886">
    <property type="term" value="F:DNA (cytosine-5-)-methyltransferase activity"/>
    <property type="evidence" value="ECO:0007669"/>
    <property type="project" value="UniProtKB-EC"/>
</dbReference>
<dbReference type="PROSITE" id="PS51679">
    <property type="entry name" value="SAM_MT_C5"/>
    <property type="match status" value="1"/>
</dbReference>
<feature type="active site" evidence="5">
    <location>
        <position position="232"/>
    </location>
</feature>
<dbReference type="EMBL" id="WUBL01000078">
    <property type="protein sequence ID" value="KAF2966916.1"/>
    <property type="molecule type" value="Genomic_DNA"/>
</dbReference>
<dbReference type="InterPro" id="IPR050390">
    <property type="entry name" value="C5-Methyltransferase"/>
</dbReference>
<evidence type="ECO:0000256" key="2">
    <source>
        <dbReference type="ARBA" id="ARBA00022603"/>
    </source>
</evidence>
<evidence type="ECO:0000256" key="4">
    <source>
        <dbReference type="ARBA" id="ARBA00022691"/>
    </source>
</evidence>
<reference evidence="6 7" key="1">
    <citation type="submission" date="2019-12" db="EMBL/GenBank/DDBJ databases">
        <title>Draft genome sequence of the ascomycete Xylaria multiplex DSM 110363.</title>
        <authorList>
            <person name="Buettner E."/>
            <person name="Kellner H."/>
        </authorList>
    </citation>
    <scope>NUCLEOTIDE SEQUENCE [LARGE SCALE GENOMIC DNA]</scope>
    <source>
        <strain evidence="6 7">DSM 110363</strain>
    </source>
</reference>
<evidence type="ECO:0000313" key="6">
    <source>
        <dbReference type="EMBL" id="KAF2966916.1"/>
    </source>
</evidence>
<dbReference type="Gene3D" id="3.40.50.150">
    <property type="entry name" value="Vaccinia Virus protein VP39"/>
    <property type="match status" value="1"/>
</dbReference>
<dbReference type="InParanoid" id="A0A7C8N2T4"/>
<comment type="caution">
    <text evidence="6">The sequence shown here is derived from an EMBL/GenBank/DDBJ whole genome shotgun (WGS) entry which is preliminary data.</text>
</comment>
<organism evidence="6 7">
    <name type="scientific">Xylaria multiplex</name>
    <dbReference type="NCBI Taxonomy" id="323545"/>
    <lineage>
        <taxon>Eukaryota</taxon>
        <taxon>Fungi</taxon>
        <taxon>Dikarya</taxon>
        <taxon>Ascomycota</taxon>
        <taxon>Pezizomycotina</taxon>
        <taxon>Sordariomycetes</taxon>
        <taxon>Xylariomycetidae</taxon>
        <taxon>Xylariales</taxon>
        <taxon>Xylariaceae</taxon>
        <taxon>Xylaria</taxon>
    </lineage>
</organism>
<dbReference type="Proteomes" id="UP000481858">
    <property type="component" value="Unassembled WGS sequence"/>
</dbReference>
<proteinExistence type="inferred from homology"/>
<sequence length="561" mass="63147">MKNELCALYDIDEDDRRPDEIQASTEISVTEVIRTRAFCRTNDTFPKHRFNPGEWKTMEDVENKGILVQRWKYCRYWPTSSAMASKKSFKGALIRLRSFDIEDEHFRVADDKLRNQFRGGIIRGGSFRDGRACVPTVNLGTAGEDGCAVAILGHDQSYTADDMCCGAGGASIGIRQAGLRIMLACDSDEAACRTYRKNIPEASLKQMNISYLSGELETPTAHPDILHISPPCQVFSPAHTRTGKNDEANIATLYACAEVLQTRCPRLSTGEQTFGLLFDRNEEFFNALAGQYTALGYSFSWDILRFQEYGVPSIRRRLIWIASCPGEVLPPFPMPTNAGSNRNLPPPVTLRDVLASIKSSNRDPLHDVQGMLLKARNSKRFPREPYDDRCQVGTITTSGSEWAHSSGKRHFTLRELACIQGFPINYTFLGSMTQISRQIGNAFPPVVVEILYRHLREWLLYQDFVVPRQRVDSQTNSMITTERQHRQDVIVLDPIDEVAAVSRPSKPTMNSVEDVILIDDSEDADMTDVTDLDYPNFSRQSSRTLSAESLPSLIEMEVEET</sequence>
<dbReference type="InterPro" id="IPR031303">
    <property type="entry name" value="C5_meth_CS"/>
</dbReference>
<dbReference type="PANTHER" id="PTHR10629">
    <property type="entry name" value="CYTOSINE-SPECIFIC METHYLTRANSFERASE"/>
    <property type="match status" value="1"/>
</dbReference>
<name>A0A7C8N2T4_9PEZI</name>
<dbReference type="InterPro" id="IPR001525">
    <property type="entry name" value="C5_MeTfrase"/>
</dbReference>
<dbReference type="GO" id="GO:0032259">
    <property type="term" value="P:methylation"/>
    <property type="evidence" value="ECO:0007669"/>
    <property type="project" value="UniProtKB-KW"/>
</dbReference>
<dbReference type="OrthoDB" id="414133at2759"/>
<keyword evidence="4 5" id="KW-0949">S-adenosyl-L-methionine</keyword>
<dbReference type="Pfam" id="PF00145">
    <property type="entry name" value="DNA_methylase"/>
    <property type="match status" value="2"/>
</dbReference>
<evidence type="ECO:0000256" key="1">
    <source>
        <dbReference type="ARBA" id="ARBA00011975"/>
    </source>
</evidence>
<dbReference type="InterPro" id="IPR029063">
    <property type="entry name" value="SAM-dependent_MTases_sf"/>
</dbReference>
<dbReference type="EC" id="2.1.1.37" evidence="1"/>
<accession>A0A7C8N2T4</accession>
<dbReference type="PROSITE" id="PS00095">
    <property type="entry name" value="C5_MTASE_2"/>
    <property type="match status" value="1"/>
</dbReference>
<keyword evidence="7" id="KW-1185">Reference proteome</keyword>
<dbReference type="PANTHER" id="PTHR10629:SF52">
    <property type="entry name" value="DNA (CYTOSINE-5)-METHYLTRANSFERASE 1"/>
    <property type="match status" value="1"/>
</dbReference>
<dbReference type="GO" id="GO:0003677">
    <property type="term" value="F:DNA binding"/>
    <property type="evidence" value="ECO:0007669"/>
    <property type="project" value="TreeGrafter"/>
</dbReference>
<comment type="similarity">
    <text evidence="5">Belongs to the class I-like SAM-binding methyltransferase superfamily. C5-methyltransferase family.</text>
</comment>
<dbReference type="AlphaFoldDB" id="A0A7C8N2T4"/>
<dbReference type="SUPFAM" id="SSF53335">
    <property type="entry name" value="S-adenosyl-L-methionine-dependent methyltransferases"/>
    <property type="match status" value="1"/>
</dbReference>
<keyword evidence="3 5" id="KW-0808">Transferase</keyword>
<dbReference type="GO" id="GO:0005634">
    <property type="term" value="C:nucleus"/>
    <property type="evidence" value="ECO:0007669"/>
    <property type="project" value="TreeGrafter"/>
</dbReference>
<evidence type="ECO:0000313" key="7">
    <source>
        <dbReference type="Proteomes" id="UP000481858"/>
    </source>
</evidence>
<evidence type="ECO:0000256" key="5">
    <source>
        <dbReference type="PROSITE-ProRule" id="PRU01016"/>
    </source>
</evidence>
<protein>
    <recommendedName>
        <fullName evidence="1">DNA (cytosine-5-)-methyltransferase</fullName>
        <ecNumber evidence="1">2.1.1.37</ecNumber>
    </recommendedName>
</protein>
<dbReference type="Gene3D" id="3.90.120.10">
    <property type="entry name" value="DNA Methylase, subunit A, domain 2"/>
    <property type="match status" value="1"/>
</dbReference>
<gene>
    <name evidence="6" type="ORF">GQX73_g6669</name>
</gene>
<keyword evidence="2 5" id="KW-0489">Methyltransferase</keyword>
<evidence type="ECO:0000256" key="3">
    <source>
        <dbReference type="ARBA" id="ARBA00022679"/>
    </source>
</evidence>
<dbReference type="GO" id="GO:0044027">
    <property type="term" value="P:negative regulation of gene expression via chromosomal CpG island methylation"/>
    <property type="evidence" value="ECO:0007669"/>
    <property type="project" value="TreeGrafter"/>
</dbReference>